<reference evidence="11" key="1">
    <citation type="submission" date="2023-10" db="EMBL/GenBank/DDBJ databases">
        <title>Chromosome-level genome of the transformable northern wattle, Acacia crassicarpa.</title>
        <authorList>
            <person name="Massaro I."/>
            <person name="Sinha N.R."/>
            <person name="Poethig S."/>
            <person name="Leichty A.R."/>
        </authorList>
    </citation>
    <scope>NUCLEOTIDE SEQUENCE</scope>
    <source>
        <strain evidence="11">Acra3RX</strain>
        <tissue evidence="11">Leaf</tissue>
    </source>
</reference>
<dbReference type="PROSITE" id="PS00503">
    <property type="entry name" value="PECTINESTERASE_2"/>
    <property type="match status" value="1"/>
</dbReference>
<dbReference type="InterPro" id="IPR035513">
    <property type="entry name" value="Invertase/methylesterase_inhib"/>
</dbReference>
<evidence type="ECO:0000313" key="12">
    <source>
        <dbReference type="Proteomes" id="UP001293593"/>
    </source>
</evidence>
<comment type="similarity">
    <text evidence="3">In the N-terminal section; belongs to the PMEI family.</text>
</comment>
<dbReference type="PANTHER" id="PTHR31707">
    <property type="entry name" value="PECTINESTERASE"/>
    <property type="match status" value="1"/>
</dbReference>
<evidence type="ECO:0000256" key="8">
    <source>
        <dbReference type="PROSITE-ProRule" id="PRU10040"/>
    </source>
</evidence>
<protein>
    <recommendedName>
        <fullName evidence="9">Pectinesterase</fullName>
        <ecNumber evidence="9">3.1.1.11</ecNumber>
    </recommendedName>
</protein>
<keyword evidence="5" id="KW-0134">Cell wall</keyword>
<accession>A0AAE1ME20</accession>
<proteinExistence type="inferred from homology"/>
<keyword evidence="7 9" id="KW-0063">Aspartyl esterase</keyword>
<evidence type="ECO:0000256" key="7">
    <source>
        <dbReference type="ARBA" id="ARBA00023085"/>
    </source>
</evidence>
<dbReference type="InterPro" id="IPR033131">
    <property type="entry name" value="Pectinesterase_Asp_AS"/>
</dbReference>
<dbReference type="SUPFAM" id="SSF101148">
    <property type="entry name" value="Plant invertase/pectin methylesterase inhibitor"/>
    <property type="match status" value="1"/>
</dbReference>
<evidence type="ECO:0000256" key="9">
    <source>
        <dbReference type="RuleBase" id="RU000589"/>
    </source>
</evidence>
<gene>
    <name evidence="11" type="ORF">QN277_004715</name>
</gene>
<sequence length="536" mass="59152">MDKPVFLNRSIASTLSLIIILSFMALHATEANSLSCLHTPYPHVCNHYMTTNKLSTSSSSSSFHDLALKVTLDQAIEAHQLVSTMKLDKRFTDRRAKLAWTDCLELYEDTVHQLNRTVTSSKNLNDRLTWLSAAIANHQTCQHGFLDFNLHAHLNFFPNMLTNFSKLISNSLAITSAMSTTQVDSNKNNNGGRKLLFEGLFFPDWVSRSDRRLLAGKMAPAADVVVAKDGSGSYKTITEGVEAASKMSGGGGRRVVVHVKGGVYEENVVIKRRMKNVMIVGDGIGVTVVSGSKTAQETTTFRSATFAVSGDNFMARDISFENTAGPGSHQAVAFRSGADHSVFYRCSFKGYQDTLYVYAQRQFYRECDVYGTVDFIFGDAAAIFQNCNIYVRRPMSNQQNTVTAQGRSDPNENTGIILHGCLVTASSELKPVQGSFKTFLGRPWKEYSRTVVMKSNLDGLIHPDGWKPWSGSFALNTLYYGEYMNTGNGAATEGRVKWPGFHMITSPVEAGKFTVRNFLAGQSWIASVRVPFDAGL</sequence>
<keyword evidence="9" id="KW-0732">Signal</keyword>
<dbReference type="InterPro" id="IPR012334">
    <property type="entry name" value="Pectin_lyas_fold"/>
</dbReference>
<feature type="chain" id="PRO_5041767397" description="Pectinesterase" evidence="9">
    <location>
        <begin position="32"/>
        <end position="536"/>
    </location>
</feature>
<dbReference type="GO" id="GO:0030599">
    <property type="term" value="F:pectinesterase activity"/>
    <property type="evidence" value="ECO:0007669"/>
    <property type="project" value="UniProtKB-UniRule"/>
</dbReference>
<evidence type="ECO:0000313" key="11">
    <source>
        <dbReference type="EMBL" id="KAK4261759.1"/>
    </source>
</evidence>
<evidence type="ECO:0000256" key="4">
    <source>
        <dbReference type="ARBA" id="ARBA00007786"/>
    </source>
</evidence>
<comment type="catalytic activity">
    <reaction evidence="9">
        <text>[(1-&gt;4)-alpha-D-galacturonosyl methyl ester](n) + n H2O = [(1-&gt;4)-alpha-D-galacturonosyl](n) + n methanol + n H(+)</text>
        <dbReference type="Rhea" id="RHEA:22380"/>
        <dbReference type="Rhea" id="RHEA-COMP:14570"/>
        <dbReference type="Rhea" id="RHEA-COMP:14573"/>
        <dbReference type="ChEBI" id="CHEBI:15377"/>
        <dbReference type="ChEBI" id="CHEBI:15378"/>
        <dbReference type="ChEBI" id="CHEBI:17790"/>
        <dbReference type="ChEBI" id="CHEBI:140522"/>
        <dbReference type="ChEBI" id="CHEBI:140523"/>
        <dbReference type="EC" id="3.1.1.11"/>
    </reaction>
</comment>
<dbReference type="GO" id="GO:0045490">
    <property type="term" value="P:pectin catabolic process"/>
    <property type="evidence" value="ECO:0007669"/>
    <property type="project" value="UniProtKB-UniRule"/>
</dbReference>
<feature type="signal peptide" evidence="9">
    <location>
        <begin position="1"/>
        <end position="31"/>
    </location>
</feature>
<organism evidence="11 12">
    <name type="scientific">Acacia crassicarpa</name>
    <name type="common">northern wattle</name>
    <dbReference type="NCBI Taxonomy" id="499986"/>
    <lineage>
        <taxon>Eukaryota</taxon>
        <taxon>Viridiplantae</taxon>
        <taxon>Streptophyta</taxon>
        <taxon>Embryophyta</taxon>
        <taxon>Tracheophyta</taxon>
        <taxon>Spermatophyta</taxon>
        <taxon>Magnoliopsida</taxon>
        <taxon>eudicotyledons</taxon>
        <taxon>Gunneridae</taxon>
        <taxon>Pentapetalae</taxon>
        <taxon>rosids</taxon>
        <taxon>fabids</taxon>
        <taxon>Fabales</taxon>
        <taxon>Fabaceae</taxon>
        <taxon>Caesalpinioideae</taxon>
        <taxon>mimosoid clade</taxon>
        <taxon>Acacieae</taxon>
        <taxon>Acacia</taxon>
    </lineage>
</organism>
<evidence type="ECO:0000256" key="5">
    <source>
        <dbReference type="ARBA" id="ARBA00022512"/>
    </source>
</evidence>
<dbReference type="Proteomes" id="UP001293593">
    <property type="component" value="Unassembled WGS sequence"/>
</dbReference>
<feature type="domain" description="Pectinesterase inhibitor" evidence="10">
    <location>
        <begin position="27"/>
        <end position="174"/>
    </location>
</feature>
<feature type="active site" evidence="8">
    <location>
        <position position="374"/>
    </location>
</feature>
<comment type="pathway">
    <text evidence="2 9">Glycan metabolism; pectin degradation; 2-dehydro-3-deoxy-D-gluconate from pectin: step 1/5.</text>
</comment>
<dbReference type="Gene3D" id="2.160.20.10">
    <property type="entry name" value="Single-stranded right-handed beta-helix, Pectin lyase-like"/>
    <property type="match status" value="1"/>
</dbReference>
<dbReference type="InterPro" id="IPR000070">
    <property type="entry name" value="Pectinesterase_cat"/>
</dbReference>
<comment type="subcellular location">
    <subcellularLocation>
        <location evidence="1">Secreted</location>
        <location evidence="1">Cell wall</location>
    </subcellularLocation>
</comment>
<dbReference type="NCBIfam" id="TIGR01614">
    <property type="entry name" value="PME_inhib"/>
    <property type="match status" value="1"/>
</dbReference>
<evidence type="ECO:0000256" key="1">
    <source>
        <dbReference type="ARBA" id="ARBA00004191"/>
    </source>
</evidence>
<dbReference type="InterPro" id="IPR011050">
    <property type="entry name" value="Pectin_lyase_fold/virulence"/>
</dbReference>
<evidence type="ECO:0000256" key="2">
    <source>
        <dbReference type="ARBA" id="ARBA00005184"/>
    </source>
</evidence>
<comment type="similarity">
    <text evidence="4">In the C-terminal section; belongs to the pectinesterase family.</text>
</comment>
<dbReference type="SUPFAM" id="SSF51126">
    <property type="entry name" value="Pectin lyase-like"/>
    <property type="match status" value="1"/>
</dbReference>
<keyword evidence="12" id="KW-1185">Reference proteome</keyword>
<comment type="caution">
    <text evidence="11">The sequence shown here is derived from an EMBL/GenBank/DDBJ whole genome shotgun (WGS) entry which is preliminary data.</text>
</comment>
<dbReference type="Gene3D" id="1.20.140.40">
    <property type="entry name" value="Invertase/pectin methylesterase inhibitor family protein"/>
    <property type="match status" value="1"/>
</dbReference>
<dbReference type="FunFam" id="2.160.20.10:FF:000001">
    <property type="entry name" value="Pectinesterase"/>
    <property type="match status" value="1"/>
</dbReference>
<dbReference type="SMART" id="SM00856">
    <property type="entry name" value="PMEI"/>
    <property type="match status" value="1"/>
</dbReference>
<dbReference type="GO" id="GO:0042545">
    <property type="term" value="P:cell wall modification"/>
    <property type="evidence" value="ECO:0007669"/>
    <property type="project" value="UniProtKB-UniRule"/>
</dbReference>
<evidence type="ECO:0000256" key="3">
    <source>
        <dbReference type="ARBA" id="ARBA00006027"/>
    </source>
</evidence>
<evidence type="ECO:0000259" key="10">
    <source>
        <dbReference type="SMART" id="SM00856"/>
    </source>
</evidence>
<keyword evidence="6 9" id="KW-0378">Hydrolase</keyword>
<evidence type="ECO:0000256" key="6">
    <source>
        <dbReference type="ARBA" id="ARBA00022801"/>
    </source>
</evidence>
<dbReference type="CDD" id="cd15798">
    <property type="entry name" value="PMEI-like_3"/>
    <property type="match status" value="1"/>
</dbReference>
<dbReference type="Pfam" id="PF01095">
    <property type="entry name" value="Pectinesterase"/>
    <property type="match status" value="1"/>
</dbReference>
<dbReference type="GO" id="GO:0004857">
    <property type="term" value="F:enzyme inhibitor activity"/>
    <property type="evidence" value="ECO:0007669"/>
    <property type="project" value="InterPro"/>
</dbReference>
<keyword evidence="5" id="KW-0964">Secreted</keyword>
<name>A0AAE1ME20_9FABA</name>
<dbReference type="EC" id="3.1.1.11" evidence="9"/>
<dbReference type="InterPro" id="IPR006501">
    <property type="entry name" value="Pectinesterase_inhib_dom"/>
</dbReference>
<dbReference type="EMBL" id="JAWXYG010000010">
    <property type="protein sequence ID" value="KAK4261759.1"/>
    <property type="molecule type" value="Genomic_DNA"/>
</dbReference>
<dbReference type="Pfam" id="PF04043">
    <property type="entry name" value="PMEI"/>
    <property type="match status" value="1"/>
</dbReference>
<dbReference type="AlphaFoldDB" id="A0AAE1ME20"/>